<sequence>MGSPKPRNHCGMPHVGLCSFLCFLTWGCLHTTARPEQSKTLGEGCAVFASTVVVFPSSVITESPLTLSLRDNIRSSPWVAVVFYAEWLLAIHA</sequence>
<gene>
    <name evidence="2" type="ORF">H257_08226</name>
</gene>
<protein>
    <submittedName>
        <fullName evidence="2">Uncharacterized protein</fullName>
    </submittedName>
</protein>
<name>W4GEA4_APHAT</name>
<proteinExistence type="predicted"/>
<evidence type="ECO:0000313" key="2">
    <source>
        <dbReference type="EMBL" id="ETV78005.1"/>
    </source>
</evidence>
<dbReference type="RefSeq" id="XP_009832342.1">
    <property type="nucleotide sequence ID" value="XM_009834040.1"/>
</dbReference>
<feature type="chain" id="PRO_5007734842" evidence="1">
    <location>
        <begin position="34"/>
        <end position="93"/>
    </location>
</feature>
<dbReference type="EMBL" id="KI913131">
    <property type="protein sequence ID" value="ETV78005.1"/>
    <property type="molecule type" value="Genomic_DNA"/>
</dbReference>
<dbReference type="EMBL" id="KI913131">
    <property type="protein sequence ID" value="ETV78004.1"/>
    <property type="molecule type" value="Genomic_DNA"/>
</dbReference>
<dbReference type="RefSeq" id="XP_009832341.1">
    <property type="nucleotide sequence ID" value="XM_009834039.1"/>
</dbReference>
<reference evidence="2" key="1">
    <citation type="submission" date="2013-12" db="EMBL/GenBank/DDBJ databases">
        <title>The Genome Sequence of Aphanomyces astaci APO3.</title>
        <authorList>
            <consortium name="The Broad Institute Genomics Platform"/>
            <person name="Russ C."/>
            <person name="Tyler B."/>
            <person name="van West P."/>
            <person name="Dieguez-Uribeondo J."/>
            <person name="Young S.K."/>
            <person name="Zeng Q."/>
            <person name="Gargeya S."/>
            <person name="Fitzgerald M."/>
            <person name="Abouelleil A."/>
            <person name="Alvarado L."/>
            <person name="Chapman S.B."/>
            <person name="Gainer-Dewar J."/>
            <person name="Goldberg J."/>
            <person name="Griggs A."/>
            <person name="Gujja S."/>
            <person name="Hansen M."/>
            <person name="Howarth C."/>
            <person name="Imamovic A."/>
            <person name="Ireland A."/>
            <person name="Larimer J."/>
            <person name="McCowan C."/>
            <person name="Murphy C."/>
            <person name="Pearson M."/>
            <person name="Poon T.W."/>
            <person name="Priest M."/>
            <person name="Roberts A."/>
            <person name="Saif S."/>
            <person name="Shea T."/>
            <person name="Sykes S."/>
            <person name="Wortman J."/>
            <person name="Nusbaum C."/>
            <person name="Birren B."/>
        </authorList>
    </citation>
    <scope>NUCLEOTIDE SEQUENCE [LARGE SCALE GENOMIC DNA]</scope>
    <source>
        <strain evidence="2">APO3</strain>
    </source>
</reference>
<evidence type="ECO:0000256" key="1">
    <source>
        <dbReference type="SAM" id="SignalP"/>
    </source>
</evidence>
<feature type="signal peptide" evidence="1">
    <location>
        <begin position="1"/>
        <end position="33"/>
    </location>
</feature>
<dbReference type="VEuPathDB" id="FungiDB:H257_08226"/>
<dbReference type="GeneID" id="20810222"/>
<keyword evidence="1" id="KW-0732">Signal</keyword>
<dbReference type="AlphaFoldDB" id="W4GEA4"/>
<organism evidence="2">
    <name type="scientific">Aphanomyces astaci</name>
    <name type="common">Crayfish plague agent</name>
    <dbReference type="NCBI Taxonomy" id="112090"/>
    <lineage>
        <taxon>Eukaryota</taxon>
        <taxon>Sar</taxon>
        <taxon>Stramenopiles</taxon>
        <taxon>Oomycota</taxon>
        <taxon>Saprolegniomycetes</taxon>
        <taxon>Saprolegniales</taxon>
        <taxon>Verrucalvaceae</taxon>
        <taxon>Aphanomyces</taxon>
    </lineage>
</organism>
<accession>W4GEA4</accession>